<dbReference type="InterPro" id="IPR050091">
    <property type="entry name" value="PKS_NRPS_Biosynth_Enz"/>
</dbReference>
<dbReference type="InterPro" id="IPR036291">
    <property type="entry name" value="NAD(P)-bd_dom_sf"/>
</dbReference>
<feature type="region of interest" description="N-terminal hotdog fold" evidence="4">
    <location>
        <begin position="1466"/>
        <end position="1604"/>
    </location>
</feature>
<dbReference type="RefSeq" id="WP_308127070.1">
    <property type="nucleotide sequence ID" value="NZ_JAHKRM010000010.1"/>
</dbReference>
<dbReference type="PANTHER" id="PTHR43775">
    <property type="entry name" value="FATTY ACID SYNTHASE"/>
    <property type="match status" value="1"/>
</dbReference>
<feature type="compositionally biased region" description="Pro residues" evidence="5">
    <location>
        <begin position="1087"/>
        <end position="1103"/>
    </location>
</feature>
<dbReference type="Proteomes" id="UP001597097">
    <property type="component" value="Unassembled WGS sequence"/>
</dbReference>
<dbReference type="Gene3D" id="3.40.47.10">
    <property type="match status" value="1"/>
</dbReference>
<protein>
    <submittedName>
        <fullName evidence="8">SDR family NAD(P)-dependent oxidoreductase</fullName>
    </submittedName>
</protein>
<evidence type="ECO:0000256" key="1">
    <source>
        <dbReference type="ARBA" id="ARBA00022450"/>
    </source>
</evidence>
<dbReference type="InterPro" id="IPR014030">
    <property type="entry name" value="Ketoacyl_synth_N"/>
</dbReference>
<dbReference type="SMART" id="SM00825">
    <property type="entry name" value="PKS_KS"/>
    <property type="match status" value="1"/>
</dbReference>
<dbReference type="InterPro" id="IPR014043">
    <property type="entry name" value="Acyl_transferase_dom"/>
</dbReference>
<dbReference type="Pfam" id="PF00109">
    <property type="entry name" value="ketoacyl-synt"/>
    <property type="match status" value="1"/>
</dbReference>
<dbReference type="InterPro" id="IPR042104">
    <property type="entry name" value="PKS_dehydratase_sf"/>
</dbReference>
<feature type="active site" description="Proton donor; for dehydratase activity" evidence="4">
    <location>
        <position position="1685"/>
    </location>
</feature>
<dbReference type="Gene3D" id="3.40.50.720">
    <property type="entry name" value="NAD(P)-binding Rossmann-like Domain"/>
    <property type="match status" value="1"/>
</dbReference>
<keyword evidence="2" id="KW-0597">Phosphoprotein</keyword>
<dbReference type="SUPFAM" id="SSF52151">
    <property type="entry name" value="FabD/lysophospholipase-like"/>
    <property type="match status" value="1"/>
</dbReference>
<dbReference type="InterPro" id="IPR049900">
    <property type="entry name" value="PKS_mFAS_DH"/>
</dbReference>
<name>A0ABW4G5I3_9ACTN</name>
<gene>
    <name evidence="8" type="ORF">ACFSJ0_12825</name>
</gene>
<dbReference type="InterPro" id="IPR057326">
    <property type="entry name" value="KR_dom"/>
</dbReference>
<dbReference type="EMBL" id="JBHUCM010000012">
    <property type="protein sequence ID" value="MFD1537929.1"/>
    <property type="molecule type" value="Genomic_DNA"/>
</dbReference>
<proteinExistence type="predicted"/>
<dbReference type="Pfam" id="PF14765">
    <property type="entry name" value="PS-DH"/>
    <property type="match status" value="1"/>
</dbReference>
<organism evidence="8 9">
    <name type="scientific">Nonomuraea guangzhouensis</name>
    <dbReference type="NCBI Taxonomy" id="1291555"/>
    <lineage>
        <taxon>Bacteria</taxon>
        <taxon>Bacillati</taxon>
        <taxon>Actinomycetota</taxon>
        <taxon>Actinomycetes</taxon>
        <taxon>Streptosporangiales</taxon>
        <taxon>Streptosporangiaceae</taxon>
        <taxon>Nonomuraea</taxon>
    </lineage>
</organism>
<dbReference type="Pfam" id="PF02801">
    <property type="entry name" value="Ketoacyl-synt_C"/>
    <property type="match status" value="1"/>
</dbReference>
<dbReference type="InterPro" id="IPR020807">
    <property type="entry name" value="PKS_DH"/>
</dbReference>
<evidence type="ECO:0000259" key="7">
    <source>
        <dbReference type="PROSITE" id="PS52019"/>
    </source>
</evidence>
<dbReference type="InterPro" id="IPR001227">
    <property type="entry name" value="Ac_transferase_dom_sf"/>
</dbReference>
<dbReference type="Pfam" id="PF21089">
    <property type="entry name" value="PKS_DH_N"/>
    <property type="match status" value="1"/>
</dbReference>
<dbReference type="InterPro" id="IPR014031">
    <property type="entry name" value="Ketoacyl_synth_C"/>
</dbReference>
<dbReference type="Gene3D" id="1.10.1200.10">
    <property type="entry name" value="ACP-like"/>
    <property type="match status" value="1"/>
</dbReference>
<dbReference type="InterPro" id="IPR036736">
    <property type="entry name" value="ACP-like_sf"/>
</dbReference>
<dbReference type="SMART" id="SM00822">
    <property type="entry name" value="PKS_KR"/>
    <property type="match status" value="1"/>
</dbReference>
<evidence type="ECO:0000313" key="8">
    <source>
        <dbReference type="EMBL" id="MFD1537929.1"/>
    </source>
</evidence>
<dbReference type="Gene3D" id="3.40.366.10">
    <property type="entry name" value="Malonyl-Coenzyme A Acyl Carrier Protein, domain 2"/>
    <property type="match status" value="1"/>
</dbReference>
<dbReference type="InterPro" id="IPR016036">
    <property type="entry name" value="Malonyl_transacylase_ACP-bd"/>
</dbReference>
<feature type="active site" description="Proton acceptor; for dehydratase activity" evidence="4">
    <location>
        <position position="1498"/>
    </location>
</feature>
<evidence type="ECO:0000256" key="2">
    <source>
        <dbReference type="ARBA" id="ARBA00022553"/>
    </source>
</evidence>
<dbReference type="PANTHER" id="PTHR43775:SF37">
    <property type="entry name" value="SI:DKEY-61P9.11"/>
    <property type="match status" value="1"/>
</dbReference>
<sequence length="1967" mass="206612">MTSRIAVVGMACRFPDASTAGELWDNALAGRRSFRRLPPERIRLSDYWSADRSAPDHFYTTEAALLRDWEFDRLRFKVAGTTFRNTDMVHWLALEVAAEALADAGFPDGKGAPHETTGVVIGNSLTGEGQRAAGIRLRWPYVRRIVANALEGTLDTEQLTELLGRMEHDYKAPFPVPDGDYLAGGLSNTIAGRICNHFDLNGGGYAVDGACASSLLALTTSCNALVSGDLDVAVAGGVDISIDPNELIGFSRAGALATDEMRVYDQRSAGFWPGEGSGMVVLMREEDAVSRGHRIHALIAGWGVSSDGAGGITRPESDGQRLCLDRAYERAGFGIEEVPYFEGHGTGTAVGDAAELETISEARRAAAPAAPPAVIGSIKANIGHTKAAAGMAGLIKAVMAVNSGVLPPTTGCERPHKIISGDAPALRTLRKAEPWPQDAPLRAGVSAMGFGGINTHVVIESPRRRRPRLDGRTRTLMNSPQDVELFCLDADSLDDLRQEAERLAGVAVGMSRSELPDLAAYLARKIGRRPRRAAVVAGTPAALAERLRQVAELAGQGTERHLDSAAGIFLGALGELPRIVLMFPGQGSGTRSDGGAPRRRFDSVDELYELADLPTGGDQVETAVAQPRIVTASVAGLRVLSELGVEAGTAVGHSLGELVALHWAGSFDEAAALRIAAARGRAMSELSESGGAMASITADHDTVAALLDDDDPVVVAGLNSPRQTVVSGPAEAVTRVVERATRQGLSAVRLPVSHAFHSRLVAPAADVFASRLAEERPEPVRRHVISTVTGAPVVGEPLDLLREQITAPVRFIEALTAAAKDADLLIEVGPGQVLTQLAGDIVGVPAVAMRTDDDSLAGILQTLGAAFAVGAGVTVGELFEDRFTRLFDPAVTPTFITNLCEVAPEIDSALLVSAAATVSAGSPSSDEPAGDPLLLLRRLVAEHAEFPLDTVQADSKFLDDLHLSSIVVGEIVGESMRRLGLSEPAAPTGYATATLGQVAETLEQLVATGEAPAEDAETAAARIVPPGIAPWVHGFAVEQRAGTSPGRTGPRSPGTWQIVGDHPAAEAVRTALTEAETGTGVLVVLPSPSPSELQPPSPSPSPSPSASRAERLAVLRAAADAVLAGKEVTRCVIVQEEPGGAGFAKSLHLEAPWVATTVVTLPLAAAEAPARITAEVTATDRFKEVRYDADGSRTEPVLVPVELNGTALPLGPDDVLLVTGGGKGITAECALSLAKETGTRLALLGRSDPAADAELAANLKRMANAGVTARYLRADVTDRAKMAEAVATLEGDLGKVTGVLYGAGGNVPKLLGELTDDDYAATIDPKVAGLEAVLAAVDTAALRLLVTFGSITGRAGLRGEAHYAIANEWQSDLVERLAHELPHCRCRAVEWSLWSGVGMGERLGSVENLARVGVTTITPDQGVAMLRELIADPGAPVVTVVTGRFGEMPTVTFRAGREGSDDLPLLRFLEQPRVSYPGIELVADSEVSWASDPYLAEHVFGGGGGAVVPGTVGMEIMAQAAAGLLGTEIVPVLEDVEFLRAIVVPEDAPVTVRVAALRTGPGRVVTAVRTSATKFQIDHFRAVCDYSGAKPEPLGHTGAKPEPLGHTGAKPETLGLTRPGDVALPPLAFDPATDLYGPMLFHGPRFKLVESIHRTGAQHVTGRLLAGTGSSWFGRYLPSRLLLGDPAARDAYMQPMQTCGPTVLAIPSGVERIVPGPSTGEQATDVYIRHRFDDKCWDIEVTDRDGGVIETWQGFRTQLVSKYEVPREWVPMLLGSYLEHVLIEQNLAGRVLFDADGDGLERRQATRLAVRRLLGADAEVVWRPDGKPEVVSGDTVSIAHAAGVTMATTTAGCDLETVTPRSRQTWSTLLGPDRLALAEAVADEAGEDFDTAATRVWTAAECLVKAGRPVDAAVTFDSAREGGWVGLVAGDHRILTMSTRLRGVAAPVVLAILAATDPNAGKAGELR</sequence>
<dbReference type="Pfam" id="PF00698">
    <property type="entry name" value="Acyl_transf_1"/>
    <property type="match status" value="1"/>
</dbReference>
<feature type="region of interest" description="Disordered" evidence="5">
    <location>
        <begin position="1593"/>
        <end position="1613"/>
    </location>
</feature>
<evidence type="ECO:0000313" key="9">
    <source>
        <dbReference type="Proteomes" id="UP001597097"/>
    </source>
</evidence>
<dbReference type="CDD" id="cd00833">
    <property type="entry name" value="PKS"/>
    <property type="match status" value="1"/>
</dbReference>
<dbReference type="InterPro" id="IPR049551">
    <property type="entry name" value="PKS_DH_C"/>
</dbReference>
<dbReference type="Pfam" id="PF08659">
    <property type="entry name" value="KR"/>
    <property type="match status" value="1"/>
</dbReference>
<dbReference type="InterPro" id="IPR049552">
    <property type="entry name" value="PKS_DH_N"/>
</dbReference>
<comment type="caution">
    <text evidence="8">The sequence shown here is derived from an EMBL/GenBank/DDBJ whole genome shotgun (WGS) entry which is preliminary data.</text>
</comment>
<keyword evidence="1" id="KW-0596">Phosphopantetheine</keyword>
<dbReference type="InterPro" id="IPR016039">
    <property type="entry name" value="Thiolase-like"/>
</dbReference>
<dbReference type="SUPFAM" id="SSF51735">
    <property type="entry name" value="NAD(P)-binding Rossmann-fold domains"/>
    <property type="match status" value="1"/>
</dbReference>
<dbReference type="SUPFAM" id="SSF55048">
    <property type="entry name" value="Probable ACP-binding domain of malonyl-CoA ACP transacylase"/>
    <property type="match status" value="1"/>
</dbReference>
<dbReference type="InterPro" id="IPR020841">
    <property type="entry name" value="PKS_Beta-ketoAc_synthase_dom"/>
</dbReference>
<dbReference type="SUPFAM" id="SSF53901">
    <property type="entry name" value="Thiolase-like"/>
    <property type="match status" value="1"/>
</dbReference>
<feature type="region of interest" description="C-terminal hotdog fold" evidence="4">
    <location>
        <begin position="1621"/>
        <end position="1766"/>
    </location>
</feature>
<dbReference type="SUPFAM" id="SSF47336">
    <property type="entry name" value="ACP-like"/>
    <property type="match status" value="1"/>
</dbReference>
<feature type="domain" description="PKS/mFAS DH" evidence="7">
    <location>
        <begin position="1466"/>
        <end position="1766"/>
    </location>
</feature>
<feature type="region of interest" description="Disordered" evidence="5">
    <location>
        <begin position="1082"/>
        <end position="1109"/>
    </location>
</feature>
<evidence type="ECO:0000259" key="6">
    <source>
        <dbReference type="PROSITE" id="PS52004"/>
    </source>
</evidence>
<dbReference type="PROSITE" id="PS52019">
    <property type="entry name" value="PKS_MFAS_DH"/>
    <property type="match status" value="1"/>
</dbReference>
<evidence type="ECO:0000256" key="4">
    <source>
        <dbReference type="PROSITE-ProRule" id="PRU01363"/>
    </source>
</evidence>
<dbReference type="InterPro" id="IPR016035">
    <property type="entry name" value="Acyl_Trfase/lysoPLipase"/>
</dbReference>
<dbReference type="PROSITE" id="PS52004">
    <property type="entry name" value="KS3_2"/>
    <property type="match status" value="1"/>
</dbReference>
<reference evidence="9" key="1">
    <citation type="journal article" date="2019" name="Int. J. Syst. Evol. Microbiol.">
        <title>The Global Catalogue of Microorganisms (GCM) 10K type strain sequencing project: providing services to taxonomists for standard genome sequencing and annotation.</title>
        <authorList>
            <consortium name="The Broad Institute Genomics Platform"/>
            <consortium name="The Broad Institute Genome Sequencing Center for Infectious Disease"/>
            <person name="Wu L."/>
            <person name="Ma J."/>
        </authorList>
    </citation>
    <scope>NUCLEOTIDE SEQUENCE [LARGE SCALE GENOMIC DNA]</scope>
    <source>
        <strain evidence="9">CGMCC 1.15399</strain>
    </source>
</reference>
<dbReference type="SMART" id="SM00827">
    <property type="entry name" value="PKS_AT"/>
    <property type="match status" value="1"/>
</dbReference>
<keyword evidence="9" id="KW-1185">Reference proteome</keyword>
<dbReference type="Gene3D" id="3.10.129.110">
    <property type="entry name" value="Polyketide synthase dehydratase"/>
    <property type="match status" value="1"/>
</dbReference>
<feature type="domain" description="Ketosynthase family 3 (KS3)" evidence="6">
    <location>
        <begin position="2"/>
        <end position="461"/>
    </location>
</feature>
<dbReference type="SMART" id="SM00826">
    <property type="entry name" value="PKS_DH"/>
    <property type="match status" value="1"/>
</dbReference>
<dbReference type="CDD" id="cd08953">
    <property type="entry name" value="KR_2_SDR_x"/>
    <property type="match status" value="1"/>
</dbReference>
<accession>A0ABW4G5I3</accession>
<evidence type="ECO:0000256" key="3">
    <source>
        <dbReference type="ARBA" id="ARBA00022679"/>
    </source>
</evidence>
<dbReference type="InterPro" id="IPR013968">
    <property type="entry name" value="PKS_KR"/>
</dbReference>
<keyword evidence="3" id="KW-0808">Transferase</keyword>
<evidence type="ECO:0000256" key="5">
    <source>
        <dbReference type="SAM" id="MobiDB-lite"/>
    </source>
</evidence>